<reference evidence="3" key="1">
    <citation type="journal article" date="2015" name="Genome Announc.">
        <title>Draft genome sequence of the cellulolytic fungus Chaetomium globosum.</title>
        <authorList>
            <person name="Cuomo C.A."/>
            <person name="Untereiner W.A."/>
            <person name="Ma L.-J."/>
            <person name="Grabherr M."/>
            <person name="Birren B.W."/>
        </authorList>
    </citation>
    <scope>NUCLEOTIDE SEQUENCE [LARGE SCALE GENOMIC DNA]</scope>
    <source>
        <strain evidence="3">ATCC 6205 / CBS 148.51 / DSM 1962 / NBRC 6347 / NRRL 1970</strain>
    </source>
</reference>
<name>Q2H3R2_CHAGB</name>
<dbReference type="InParanoid" id="Q2H3R2"/>
<dbReference type="InterPro" id="IPR013658">
    <property type="entry name" value="SGL"/>
</dbReference>
<dbReference type="VEuPathDB" id="FungiDB:CHGG_06703"/>
<dbReference type="PANTHER" id="PTHR47064">
    <property type="entry name" value="PUTATIVE (AFU_ORTHOLOGUE AFUA_1G08990)-RELATED"/>
    <property type="match status" value="1"/>
</dbReference>
<evidence type="ECO:0000259" key="1">
    <source>
        <dbReference type="Pfam" id="PF08450"/>
    </source>
</evidence>
<evidence type="ECO:0000313" key="3">
    <source>
        <dbReference type="Proteomes" id="UP000001056"/>
    </source>
</evidence>
<dbReference type="OrthoDB" id="423498at2759"/>
<organism evidence="2 3">
    <name type="scientific">Chaetomium globosum (strain ATCC 6205 / CBS 148.51 / DSM 1962 / NBRC 6347 / NRRL 1970)</name>
    <name type="common">Soil fungus</name>
    <dbReference type="NCBI Taxonomy" id="306901"/>
    <lineage>
        <taxon>Eukaryota</taxon>
        <taxon>Fungi</taxon>
        <taxon>Dikarya</taxon>
        <taxon>Ascomycota</taxon>
        <taxon>Pezizomycotina</taxon>
        <taxon>Sordariomycetes</taxon>
        <taxon>Sordariomycetidae</taxon>
        <taxon>Sordariales</taxon>
        <taxon>Chaetomiaceae</taxon>
        <taxon>Chaetomium</taxon>
    </lineage>
</organism>
<dbReference type="eggNOG" id="ENOG502RZSA">
    <property type="taxonomic scope" value="Eukaryota"/>
</dbReference>
<dbReference type="Gene3D" id="2.120.10.30">
    <property type="entry name" value="TolB, C-terminal domain"/>
    <property type="match status" value="1"/>
</dbReference>
<dbReference type="InterPro" id="IPR011042">
    <property type="entry name" value="6-blade_b-propeller_TolB-like"/>
</dbReference>
<gene>
    <name evidence="2" type="ORF">CHGG_06703</name>
</gene>
<accession>Q2H3R2</accession>
<feature type="domain" description="SMP-30/Gluconolactonase/LRE-like region" evidence="1">
    <location>
        <begin position="300"/>
        <end position="439"/>
    </location>
</feature>
<dbReference type="Proteomes" id="UP000001056">
    <property type="component" value="Unassembled WGS sequence"/>
</dbReference>
<dbReference type="HOGENOM" id="CLU_613935_0_0_1"/>
<dbReference type="SUPFAM" id="SSF63829">
    <property type="entry name" value="Calcium-dependent phosphotriesterase"/>
    <property type="match status" value="1"/>
</dbReference>
<dbReference type="Pfam" id="PF08450">
    <property type="entry name" value="SGL"/>
    <property type="match status" value="1"/>
</dbReference>
<dbReference type="PANTHER" id="PTHR47064:SF2">
    <property type="entry name" value="SMP-30_GLUCONOLACTONASE_LRE-LIKE REGION DOMAIN-CONTAINING PROTEIN-RELATED"/>
    <property type="match status" value="1"/>
</dbReference>
<dbReference type="RefSeq" id="XP_001222798.1">
    <property type="nucleotide sequence ID" value="XM_001222797.1"/>
</dbReference>
<dbReference type="STRING" id="306901.Q2H3R2"/>
<protein>
    <recommendedName>
        <fullName evidence="1">SMP-30/Gluconolactonase/LRE-like region domain-containing protein</fullName>
    </recommendedName>
</protein>
<dbReference type="AlphaFoldDB" id="Q2H3R2"/>
<evidence type="ECO:0000313" key="2">
    <source>
        <dbReference type="EMBL" id="EAQ90084.1"/>
    </source>
</evidence>
<keyword evidence="3" id="KW-1185">Reference proteome</keyword>
<proteinExistence type="predicted"/>
<dbReference type="InterPro" id="IPR052988">
    <property type="entry name" value="Oryzine_lactonohydrolase"/>
</dbReference>
<dbReference type="EMBL" id="CH408031">
    <property type="protein sequence ID" value="EAQ90084.1"/>
    <property type="molecule type" value="Genomic_DNA"/>
</dbReference>
<sequence length="446" mass="48119">MMVWSKAAPQIPQSPDPKISLAKFLVTVKDGDPFSPMMDPSRKWYGFRLTLTTGGGAKPGPFRLSISLSPDKRHAVIVSAPKSQTLARQPRPTEAISELAREYNLYTNHGLSSARMRDMPFFRFTLASAAVGQLLSVSSTGGLLPGVWGTALPYEDSVGPQAQVIDQRDFNALHNVPPPSLAGGFTVYRGFTGELLTQLRYPAKDEMFFVQNAGAKAAGTGLAKSAIIQKISLSAISPEIVSQRNASGSVKVEVVDSNPQVINPNGATNYGDQFLFLGEGQGENVAPAMYLMNPEPPYNTTVILDNFFGRQFNSLNDASISPQNGEIYFTDPTYGYVQDFRPAPGLPKQVWRFNTATGVVRVAADGFNMPNGIAFSPSGSHLYRFDVLEDGTLENRKTFAFVTPGVPDGIHVDTKGNVYAGCGDGVQVFNPSGKLIGKIYSGEYIG</sequence>
<dbReference type="GeneID" id="4390870"/>